<comment type="similarity">
    <text evidence="2 10">Belongs to the chondroitin N-acetylgalactosaminyltransferase family.</text>
</comment>
<evidence type="ECO:0000313" key="11">
    <source>
        <dbReference type="EMBL" id="GFG39758.1"/>
    </source>
</evidence>
<keyword evidence="6 10" id="KW-1133">Transmembrane helix</keyword>
<accession>A0A6L2Q9Z2</accession>
<evidence type="ECO:0000256" key="6">
    <source>
        <dbReference type="ARBA" id="ARBA00022989"/>
    </source>
</evidence>
<dbReference type="EC" id="2.4.1.-" evidence="10"/>
<evidence type="ECO:0000256" key="10">
    <source>
        <dbReference type="RuleBase" id="RU364016"/>
    </source>
</evidence>
<comment type="caution">
    <text evidence="11">The sequence shown here is derived from an EMBL/GenBank/DDBJ whole genome shotgun (WGS) entry which is preliminary data.</text>
</comment>
<evidence type="ECO:0000256" key="8">
    <source>
        <dbReference type="ARBA" id="ARBA00023136"/>
    </source>
</evidence>
<keyword evidence="8 10" id="KW-0472">Membrane</keyword>
<evidence type="ECO:0000256" key="7">
    <source>
        <dbReference type="ARBA" id="ARBA00023034"/>
    </source>
</evidence>
<evidence type="ECO:0000256" key="3">
    <source>
        <dbReference type="ARBA" id="ARBA00022679"/>
    </source>
</evidence>
<dbReference type="Gene3D" id="3.90.550.50">
    <property type="match status" value="1"/>
</dbReference>
<dbReference type="GO" id="GO:0047238">
    <property type="term" value="F:glucuronosyl-N-acetylgalactosaminyl-proteoglycan 4-beta-N-acetylgalactosaminyltransferase activity"/>
    <property type="evidence" value="ECO:0007669"/>
    <property type="project" value="TreeGrafter"/>
</dbReference>
<dbReference type="Pfam" id="PF05679">
    <property type="entry name" value="CHGN"/>
    <property type="match status" value="1"/>
</dbReference>
<evidence type="ECO:0000256" key="9">
    <source>
        <dbReference type="ARBA" id="ARBA00023180"/>
    </source>
</evidence>
<keyword evidence="4 10" id="KW-0812">Transmembrane</keyword>
<dbReference type="InterPro" id="IPR051227">
    <property type="entry name" value="CS_glycosyltransferase"/>
</dbReference>
<evidence type="ECO:0000256" key="5">
    <source>
        <dbReference type="ARBA" id="ARBA00022968"/>
    </source>
</evidence>
<dbReference type="InterPro" id="IPR008428">
    <property type="entry name" value="Chond_GalNAc"/>
</dbReference>
<organism evidence="11 12">
    <name type="scientific">Coptotermes formosanus</name>
    <name type="common">Formosan subterranean termite</name>
    <dbReference type="NCBI Taxonomy" id="36987"/>
    <lineage>
        <taxon>Eukaryota</taxon>
        <taxon>Metazoa</taxon>
        <taxon>Ecdysozoa</taxon>
        <taxon>Arthropoda</taxon>
        <taxon>Hexapoda</taxon>
        <taxon>Insecta</taxon>
        <taxon>Pterygota</taxon>
        <taxon>Neoptera</taxon>
        <taxon>Polyneoptera</taxon>
        <taxon>Dictyoptera</taxon>
        <taxon>Blattodea</taxon>
        <taxon>Blattoidea</taxon>
        <taxon>Termitoidae</taxon>
        <taxon>Rhinotermitidae</taxon>
        <taxon>Coptotermes</taxon>
    </lineage>
</organism>
<dbReference type="EMBL" id="BLKM01001059">
    <property type="protein sequence ID" value="GFG39758.1"/>
    <property type="molecule type" value="Genomic_DNA"/>
</dbReference>
<dbReference type="GO" id="GO:0032580">
    <property type="term" value="C:Golgi cisterna membrane"/>
    <property type="evidence" value="ECO:0007669"/>
    <property type="project" value="UniProtKB-SubCell"/>
</dbReference>
<evidence type="ECO:0000256" key="1">
    <source>
        <dbReference type="ARBA" id="ARBA00004447"/>
    </source>
</evidence>
<keyword evidence="5 10" id="KW-0735">Signal-anchor</keyword>
<evidence type="ECO:0000256" key="2">
    <source>
        <dbReference type="ARBA" id="ARBA00009239"/>
    </source>
</evidence>
<comment type="subcellular location">
    <subcellularLocation>
        <location evidence="1 10">Golgi apparatus</location>
        <location evidence="1 10">Golgi stack membrane</location>
        <topology evidence="1 10">Single-pass type II membrane protein</topology>
    </subcellularLocation>
</comment>
<dbReference type="OrthoDB" id="431432at2759"/>
<dbReference type="PANTHER" id="PTHR12369:SF11">
    <property type="entry name" value="HEXOSYLTRANSFERASE"/>
    <property type="match status" value="1"/>
</dbReference>
<keyword evidence="3 10" id="KW-0808">Transferase</keyword>
<keyword evidence="12" id="KW-1185">Reference proteome</keyword>
<proteinExistence type="inferred from homology"/>
<dbReference type="SUPFAM" id="SSF53448">
    <property type="entry name" value="Nucleotide-diphospho-sugar transferases"/>
    <property type="match status" value="2"/>
</dbReference>
<reference evidence="12" key="1">
    <citation type="submission" date="2020-01" db="EMBL/GenBank/DDBJ databases">
        <title>Draft genome sequence of the Termite Coptotermes fromosanus.</title>
        <authorList>
            <person name="Itakura S."/>
            <person name="Yosikawa Y."/>
            <person name="Umezawa K."/>
        </authorList>
    </citation>
    <scope>NUCLEOTIDE SEQUENCE [LARGE SCALE GENOMIC DNA]</scope>
</reference>
<protein>
    <recommendedName>
        <fullName evidence="10">Hexosyltransferase</fullName>
        <ecNumber evidence="10">2.4.1.-</ecNumber>
    </recommendedName>
</protein>
<sequence length="902" mass="102831">MVVYCKDCHKNSKLLCHPVTKMLTVTSSRRRLPPLRYPLLVPVAMLSAARRRRGIQTTLGLLVGFATCIIVTSRLGTGLLNRVGSGSTNGTCLGPSGSWPLPAHPEYGFRSRAEEDAVKSTGTTLPGESVHNSRKTLLFVGVMTAQKYLATRARAVYETWGREIPGRIAFFTSGTSVLPSNIPDLPLVRLRGVDDSYPPQKKSFLMLHYMWERYGDRFEWFLRADDDLYVRPDRLERLLRSVDSRKPQFIGQAGRGNQEEFGLLSLEYDENFCMGGPGVLLSRETLARVAPHVKTCLRNLYTTHEDVELGRCVQKFAGIPCTWSYEMQTILYHNSSGRDAFTGNLKQKEVHHAITLHPVKQHQHMYRVHNYMKSLKIQELQQQTLALHRDIANMMKLLGHKPEAAHKMILGNSEPLFPAKKGSHMYLGDTAMLGMDPGLNKFTPLSEAEVLTWDFISRSLYSASSSNPRRRIESPLREGLDDVVREVMDMINMYSKQRGRVIEYREILYGYHRVSPQYGADYILDLLLVYKKYRGHKMTIPVRRHVYLQQQFTGLEIRETIDGEEVAVKSHEEGDDTTVLEDAMESHHMQSSLKEVFESGLLKIGEAFPGMLSPLETRKSLNKIRDKIIHFILPLAGRLDAFQRFMSIYEDVCLHDDQKTTLTVVLYPSLTEQLSFNNSTNILQKLQMKYPLAKINVVLASGSFARAEALELGASKYDDKMDNLLFFVDVDMVFTSRTLNRIRINTIKGKQAYFPIVFSEFDPNFSYEGNSTVRNHFVVDRDRGYWRQFGYGIVSVYKSDLKATGGFDTGIHGWGKEDVDLFEKFVSIAANFSVFRAVDPELVHVFHIVDCDPKLDDVQLSMCRGSRADTYGSVPRLALYIYSHKDQIFKFAKYRKHQEPPS</sequence>
<dbReference type="FunCoup" id="A0A6L2Q9Z2">
    <property type="interactions" value="298"/>
</dbReference>
<dbReference type="InParanoid" id="A0A6L2Q9Z2"/>
<dbReference type="PANTHER" id="PTHR12369">
    <property type="entry name" value="CHONDROITIN SYNTHASE"/>
    <property type="match status" value="1"/>
</dbReference>
<dbReference type="Gene3D" id="3.90.550.10">
    <property type="entry name" value="Spore Coat Polysaccharide Biosynthesis Protein SpsA, Chain A"/>
    <property type="match status" value="1"/>
</dbReference>
<keyword evidence="7 10" id="KW-0333">Golgi apparatus</keyword>
<dbReference type="Proteomes" id="UP000502823">
    <property type="component" value="Unassembled WGS sequence"/>
</dbReference>
<name>A0A6L2Q9Z2_COPFO</name>
<evidence type="ECO:0000256" key="4">
    <source>
        <dbReference type="ARBA" id="ARBA00022692"/>
    </source>
</evidence>
<dbReference type="FunFam" id="3.90.550.50:FF:000004">
    <property type="entry name" value="Hexosyltransferase"/>
    <property type="match status" value="1"/>
</dbReference>
<dbReference type="InterPro" id="IPR029044">
    <property type="entry name" value="Nucleotide-diphossugar_trans"/>
</dbReference>
<dbReference type="AlphaFoldDB" id="A0A6L2Q9Z2"/>
<gene>
    <name evidence="11" type="ORF">Cfor_08782</name>
</gene>
<keyword evidence="9" id="KW-0325">Glycoprotein</keyword>
<feature type="transmembrane region" description="Helical" evidence="10">
    <location>
        <begin position="59"/>
        <end position="80"/>
    </location>
</feature>
<evidence type="ECO:0000313" key="12">
    <source>
        <dbReference type="Proteomes" id="UP000502823"/>
    </source>
</evidence>